<comment type="caution">
    <text evidence="1">The sequence shown here is derived from an EMBL/GenBank/DDBJ whole genome shotgun (WGS) entry which is preliminary data.</text>
</comment>
<keyword evidence="2" id="KW-1185">Reference proteome</keyword>
<organism evidence="1 2">
    <name type="scientific">Colletotrichum godetiae</name>
    <dbReference type="NCBI Taxonomy" id="1209918"/>
    <lineage>
        <taxon>Eukaryota</taxon>
        <taxon>Fungi</taxon>
        <taxon>Dikarya</taxon>
        <taxon>Ascomycota</taxon>
        <taxon>Pezizomycotina</taxon>
        <taxon>Sordariomycetes</taxon>
        <taxon>Hypocreomycetidae</taxon>
        <taxon>Glomerellales</taxon>
        <taxon>Glomerellaceae</taxon>
        <taxon>Colletotrichum</taxon>
        <taxon>Colletotrichum acutatum species complex</taxon>
    </lineage>
</organism>
<dbReference type="AlphaFoldDB" id="A0AAJ0ALZ2"/>
<accession>A0AAJ0ALZ2</accession>
<evidence type="ECO:0008006" key="3">
    <source>
        <dbReference type="Google" id="ProtNLM"/>
    </source>
</evidence>
<dbReference type="RefSeq" id="XP_060428866.1">
    <property type="nucleotide sequence ID" value="XM_060572437.1"/>
</dbReference>
<protein>
    <recommendedName>
        <fullName evidence="3">F-box domain-containing protein</fullName>
    </recommendedName>
</protein>
<dbReference type="Proteomes" id="UP001224890">
    <property type="component" value="Unassembled WGS sequence"/>
</dbReference>
<gene>
    <name evidence="1" type="ORF">BDP55DRAFT_632516</name>
</gene>
<proteinExistence type="predicted"/>
<dbReference type="GeneID" id="85456963"/>
<dbReference type="EMBL" id="JAHMHR010000023">
    <property type="protein sequence ID" value="KAK1674863.1"/>
    <property type="molecule type" value="Genomic_DNA"/>
</dbReference>
<reference evidence="1" key="1">
    <citation type="submission" date="2021-06" db="EMBL/GenBank/DDBJ databases">
        <title>Comparative genomics, transcriptomics and evolutionary studies reveal genomic signatures of adaptation to plant cell wall in hemibiotrophic fungi.</title>
        <authorList>
            <consortium name="DOE Joint Genome Institute"/>
            <person name="Baroncelli R."/>
            <person name="Diaz J.F."/>
            <person name="Benocci T."/>
            <person name="Peng M."/>
            <person name="Battaglia E."/>
            <person name="Haridas S."/>
            <person name="Andreopoulos W."/>
            <person name="Labutti K."/>
            <person name="Pangilinan J."/>
            <person name="Floch G.L."/>
            <person name="Makela M.R."/>
            <person name="Henrissat B."/>
            <person name="Grigoriev I.V."/>
            <person name="Crouch J.A."/>
            <person name="De Vries R.P."/>
            <person name="Sukno S.A."/>
            <person name="Thon M.R."/>
        </authorList>
    </citation>
    <scope>NUCLEOTIDE SEQUENCE</scope>
    <source>
        <strain evidence="1">CBS 193.32</strain>
    </source>
</reference>
<name>A0AAJ0ALZ2_9PEZI</name>
<sequence length="470" mass="54034">MKSKRQPHGLDPDGVKHQTECAAVRGASASSQPRIAKRLTLEGLPAELHLQVLRNLSNLHDLSAVIHASPSLHRCYFAARRGTLLHHLSKTFHTHRVLVDAFAVHRLALLRESGGEKTTELLEIFMDTCSRLQSDPRSFRATCTVDDLAGIARFYSSTVEPLKTDFYEEFHCHKRSMRVEGGHRNKLSTTENVRMLRALYHFEIWCSCYGVGSSAVQLLPMTTNIEMLRFLNKHFEPWEIEELACIYVRIRNRLSRLLTYRADNGPHRFDRPAELKFHKLSTPEFSDLSNTNTFWYFVETVASRGLERFRTMKKYDEILPPMQSELSIALRNLKFQGTIMQEKSDDEIAMMNLQLSGGGGNRLDEVFMETTRWDEDVDTDRHIAEKDRRELPFDGDKENGPPFGWVLLWGGTYSNSPGGRTPDTPLKDWGYVFWDKESIPDSVHLILNEMWNGGLDPRDHWEPGQADMDL</sequence>
<evidence type="ECO:0000313" key="2">
    <source>
        <dbReference type="Proteomes" id="UP001224890"/>
    </source>
</evidence>
<evidence type="ECO:0000313" key="1">
    <source>
        <dbReference type="EMBL" id="KAK1674863.1"/>
    </source>
</evidence>